<evidence type="ECO:0000313" key="4">
    <source>
        <dbReference type="Proteomes" id="UP000197138"/>
    </source>
</evidence>
<feature type="region of interest" description="Disordered" evidence="1">
    <location>
        <begin position="1"/>
        <end position="36"/>
    </location>
</feature>
<accession>A0A218X479</accession>
<dbReference type="AlphaFoldDB" id="A0A218X479"/>
<reference evidence="2" key="2">
    <citation type="submission" date="2017-06" db="EMBL/GenBank/DDBJ databases">
        <title>The pomegranate genome and the genomics of punicalagin biosynthesis.</title>
        <authorList>
            <person name="Xu C."/>
        </authorList>
    </citation>
    <scope>NUCLEOTIDE SEQUENCE [LARGE SCALE GENOMIC DNA]</scope>
    <source>
        <tissue evidence="2">Fresh leaf</tissue>
    </source>
</reference>
<dbReference type="EMBL" id="PGOL01005218">
    <property type="protein sequence ID" value="PKI35803.1"/>
    <property type="molecule type" value="Genomic_DNA"/>
</dbReference>
<dbReference type="Proteomes" id="UP000197138">
    <property type="component" value="Unassembled WGS sequence"/>
</dbReference>
<keyword evidence="5" id="KW-1185">Reference proteome</keyword>
<evidence type="ECO:0000313" key="2">
    <source>
        <dbReference type="EMBL" id="OWM79519.1"/>
    </source>
</evidence>
<sequence>MARWYHLSPGNITGSVPTETMPTTTKPARGSHAGRDSSLLRNTSILILSSSAERSEFFAFLLIDEEPGRGGEVRGAARRYYRSRN</sequence>
<proteinExistence type="predicted"/>
<feature type="compositionally biased region" description="Polar residues" evidence="1">
    <location>
        <begin position="10"/>
        <end position="26"/>
    </location>
</feature>
<reference evidence="3 5" key="3">
    <citation type="submission" date="2017-11" db="EMBL/GenBank/DDBJ databases">
        <title>De-novo sequencing of pomegranate (Punica granatum L.) genome.</title>
        <authorList>
            <person name="Akparov Z."/>
            <person name="Amiraslanov A."/>
            <person name="Hajiyeva S."/>
            <person name="Abbasov M."/>
            <person name="Kaur K."/>
            <person name="Hamwieh A."/>
            <person name="Solovyev V."/>
            <person name="Salamov A."/>
            <person name="Braich B."/>
            <person name="Kosarev P."/>
            <person name="Mahmoud A."/>
            <person name="Hajiyev E."/>
            <person name="Babayeva S."/>
            <person name="Izzatullayeva V."/>
            <person name="Mammadov A."/>
            <person name="Mammadov A."/>
            <person name="Sharifova S."/>
            <person name="Ojaghi J."/>
            <person name="Eynullazada K."/>
            <person name="Bayramov B."/>
            <person name="Abdulazimova A."/>
            <person name="Shahmuradov I."/>
        </authorList>
    </citation>
    <scope>NUCLEOTIDE SEQUENCE [LARGE SCALE GENOMIC DNA]</scope>
    <source>
        <strain evidence="3">AG2017</strain>
        <strain evidence="5">cv. AG2017</strain>
        <tissue evidence="3">Leaf</tissue>
    </source>
</reference>
<evidence type="ECO:0000313" key="3">
    <source>
        <dbReference type="EMBL" id="PKI35803.1"/>
    </source>
</evidence>
<protein>
    <submittedName>
        <fullName evidence="2">Uncharacterized protein</fullName>
    </submittedName>
</protein>
<dbReference type="Proteomes" id="UP000233551">
    <property type="component" value="Unassembled WGS sequence"/>
</dbReference>
<evidence type="ECO:0000256" key="1">
    <source>
        <dbReference type="SAM" id="MobiDB-lite"/>
    </source>
</evidence>
<comment type="caution">
    <text evidence="2">The sequence shown here is derived from an EMBL/GenBank/DDBJ whole genome shotgun (WGS) entry which is preliminary data.</text>
</comment>
<dbReference type="EMBL" id="MTKT01002440">
    <property type="protein sequence ID" value="OWM79519.1"/>
    <property type="molecule type" value="Genomic_DNA"/>
</dbReference>
<organism evidence="2 4">
    <name type="scientific">Punica granatum</name>
    <name type="common">Pomegranate</name>
    <dbReference type="NCBI Taxonomy" id="22663"/>
    <lineage>
        <taxon>Eukaryota</taxon>
        <taxon>Viridiplantae</taxon>
        <taxon>Streptophyta</taxon>
        <taxon>Embryophyta</taxon>
        <taxon>Tracheophyta</taxon>
        <taxon>Spermatophyta</taxon>
        <taxon>Magnoliopsida</taxon>
        <taxon>eudicotyledons</taxon>
        <taxon>Gunneridae</taxon>
        <taxon>Pentapetalae</taxon>
        <taxon>rosids</taxon>
        <taxon>malvids</taxon>
        <taxon>Myrtales</taxon>
        <taxon>Lythraceae</taxon>
        <taxon>Punica</taxon>
    </lineage>
</organism>
<name>A0A218X479_PUNGR</name>
<reference evidence="4" key="1">
    <citation type="journal article" date="2017" name="Plant J.">
        <title>The pomegranate (Punica granatum L.) genome and the genomics of punicalagin biosynthesis.</title>
        <authorList>
            <person name="Qin G."/>
            <person name="Xu C."/>
            <person name="Ming R."/>
            <person name="Tang H."/>
            <person name="Guyot R."/>
            <person name="Kramer E.M."/>
            <person name="Hu Y."/>
            <person name="Yi X."/>
            <person name="Qi Y."/>
            <person name="Xu X."/>
            <person name="Gao Z."/>
            <person name="Pan H."/>
            <person name="Jian J."/>
            <person name="Tian Y."/>
            <person name="Yue Z."/>
            <person name="Xu Y."/>
        </authorList>
    </citation>
    <scope>NUCLEOTIDE SEQUENCE [LARGE SCALE GENOMIC DNA]</scope>
    <source>
        <strain evidence="4">cv. Dabenzi</strain>
    </source>
</reference>
<gene>
    <name evidence="2" type="ORF">CDL15_Pgr022931</name>
    <name evidence="3" type="ORF">CRG98_043838</name>
</gene>
<evidence type="ECO:0000313" key="5">
    <source>
        <dbReference type="Proteomes" id="UP000233551"/>
    </source>
</evidence>